<dbReference type="InterPro" id="IPR011055">
    <property type="entry name" value="Dup_hybrid_motif"/>
</dbReference>
<dbReference type="PANTHER" id="PTHR21666">
    <property type="entry name" value="PEPTIDASE-RELATED"/>
    <property type="match status" value="1"/>
</dbReference>
<gene>
    <name evidence="13" type="primary">mepM</name>
    <name evidence="13" type="ORF">SIN8267_02934</name>
</gene>
<evidence type="ECO:0000313" key="14">
    <source>
        <dbReference type="Proteomes" id="UP000838100"/>
    </source>
</evidence>
<keyword evidence="7" id="KW-0482">Metalloprotease</keyword>
<dbReference type="EC" id="3.4.24.-" evidence="13"/>
<evidence type="ECO:0000256" key="9">
    <source>
        <dbReference type="SAM" id="Phobius"/>
    </source>
</evidence>
<keyword evidence="9" id="KW-0472">Membrane</keyword>
<evidence type="ECO:0000259" key="12">
    <source>
        <dbReference type="Pfam" id="PF19425"/>
    </source>
</evidence>
<dbReference type="Gene3D" id="3.10.450.350">
    <property type="match status" value="2"/>
</dbReference>
<feature type="domain" description="Csd3-like second N-terminal" evidence="12">
    <location>
        <begin position="188"/>
        <end position="306"/>
    </location>
</feature>
<dbReference type="EMBL" id="CAKLPX010000004">
    <property type="protein sequence ID" value="CAH0992797.1"/>
    <property type="molecule type" value="Genomic_DNA"/>
</dbReference>
<keyword evidence="6" id="KW-0862">Zinc</keyword>
<name>A0ABN8EP83_9GAMM</name>
<dbReference type="InterPro" id="IPR050570">
    <property type="entry name" value="Cell_wall_metabolism_enzyme"/>
</dbReference>
<reference evidence="13" key="1">
    <citation type="submission" date="2021-12" db="EMBL/GenBank/DDBJ databases">
        <authorList>
            <person name="Rodrigo-Torres L."/>
            <person name="Arahal R. D."/>
            <person name="Lucena T."/>
        </authorList>
    </citation>
    <scope>NUCLEOTIDE SEQUENCE</scope>
    <source>
        <strain evidence="13">CECT 8267</strain>
    </source>
</reference>
<evidence type="ECO:0000256" key="1">
    <source>
        <dbReference type="ARBA" id="ARBA00001947"/>
    </source>
</evidence>
<comment type="cofactor">
    <cofactor evidence="1">
        <name>Zn(2+)</name>
        <dbReference type="ChEBI" id="CHEBI:29105"/>
    </cofactor>
</comment>
<dbReference type="SUPFAM" id="SSF51261">
    <property type="entry name" value="Duplicated hybrid motif"/>
    <property type="match status" value="1"/>
</dbReference>
<feature type="domain" description="M23ase beta-sheet core" evidence="10">
    <location>
        <begin position="318"/>
        <end position="412"/>
    </location>
</feature>
<keyword evidence="9" id="KW-0812">Transmembrane</keyword>
<accession>A0ABN8EP83</accession>
<keyword evidence="9" id="KW-1133">Transmembrane helix</keyword>
<proteinExistence type="predicted"/>
<feature type="transmembrane region" description="Helical" evidence="9">
    <location>
        <begin position="25"/>
        <end position="45"/>
    </location>
</feature>
<organism evidence="13 14">
    <name type="scientific">Sinobacterium norvegicum</name>
    <dbReference type="NCBI Taxonomy" id="1641715"/>
    <lineage>
        <taxon>Bacteria</taxon>
        <taxon>Pseudomonadati</taxon>
        <taxon>Pseudomonadota</taxon>
        <taxon>Gammaproteobacteria</taxon>
        <taxon>Cellvibrionales</taxon>
        <taxon>Spongiibacteraceae</taxon>
        <taxon>Sinobacterium</taxon>
    </lineage>
</organism>
<evidence type="ECO:0000256" key="8">
    <source>
        <dbReference type="SAM" id="MobiDB-lite"/>
    </source>
</evidence>
<sequence>MTNIQRGATRTPNPPIHTPRSKKPYLLFGCLLALGIGVTTILTNFEQSQPGRSQITLDLNKTPDSNIAEPAAARQDSDSHALPKPAAIAAEQWTDVTVASGDNLSLIFSRAGLSATEVHRFVTGNDDAKLLRNIYPGEILSFQIDNEKKLQKLKYQKNKLETVQFFNVDNSFTSDTITRTPDVIVKQAHATINNSLFLAGIDAGLSQNTIMELANVFGGVMDFALDPRKGDSFTVLYEQLYLDGEPFSTGKILAAQYTNVGEVFQAYYFKDSKGDTGYFNEKGVSMRKAFLRSPVDFTRISSNFNPNRLHPVFKTKRPHRGIDYAAATGTPVYASGAGRVTASGYTKANGNYVVIQHGEAYVTKYLHLNKRNVKKGQRVKQKQIIGTVGSTGYATGPHLHYEFLVNGVHRNPRTIVNKLPKAKSIAKGEMENFTLQTAQIVRQLDMIAAQYHGDTFADRSLDENNTGG</sequence>
<dbReference type="CDD" id="cd12797">
    <property type="entry name" value="M23_peptidase"/>
    <property type="match status" value="1"/>
</dbReference>
<evidence type="ECO:0000256" key="5">
    <source>
        <dbReference type="ARBA" id="ARBA00022801"/>
    </source>
</evidence>
<keyword evidence="3" id="KW-0645">Protease</keyword>
<dbReference type="Proteomes" id="UP000838100">
    <property type="component" value="Unassembled WGS sequence"/>
</dbReference>
<evidence type="ECO:0000256" key="2">
    <source>
        <dbReference type="ARBA" id="ARBA00004196"/>
    </source>
</evidence>
<evidence type="ECO:0000256" key="4">
    <source>
        <dbReference type="ARBA" id="ARBA00022723"/>
    </source>
</evidence>
<evidence type="ECO:0000259" key="11">
    <source>
        <dbReference type="Pfam" id="PF04225"/>
    </source>
</evidence>
<dbReference type="Pfam" id="PF04225">
    <property type="entry name" value="LysM_OapA"/>
    <property type="match status" value="1"/>
</dbReference>
<dbReference type="Gene3D" id="2.70.70.10">
    <property type="entry name" value="Glucose Permease (Domain IIA)"/>
    <property type="match status" value="1"/>
</dbReference>
<evidence type="ECO:0000256" key="6">
    <source>
        <dbReference type="ARBA" id="ARBA00022833"/>
    </source>
</evidence>
<keyword evidence="14" id="KW-1185">Reference proteome</keyword>
<evidence type="ECO:0000259" key="10">
    <source>
        <dbReference type="Pfam" id="PF01551"/>
    </source>
</evidence>
<feature type="compositionally biased region" description="Polar residues" evidence="8">
    <location>
        <begin position="1"/>
        <end position="11"/>
    </location>
</feature>
<dbReference type="InterPro" id="IPR016047">
    <property type="entry name" value="M23ase_b-sheet_dom"/>
</dbReference>
<dbReference type="InterPro" id="IPR045834">
    <property type="entry name" value="Csd3_N2"/>
</dbReference>
<evidence type="ECO:0000313" key="13">
    <source>
        <dbReference type="EMBL" id="CAH0992797.1"/>
    </source>
</evidence>
<comment type="caution">
    <text evidence="13">The sequence shown here is derived from an EMBL/GenBank/DDBJ whole genome shotgun (WGS) entry which is preliminary data.</text>
</comment>
<feature type="region of interest" description="Disordered" evidence="8">
    <location>
        <begin position="1"/>
        <end position="20"/>
    </location>
</feature>
<dbReference type="PANTHER" id="PTHR21666:SF288">
    <property type="entry name" value="CELL DIVISION PROTEIN YTFB"/>
    <property type="match status" value="1"/>
</dbReference>
<keyword evidence="5 13" id="KW-0378">Hydrolase</keyword>
<dbReference type="RefSeq" id="WP_237445485.1">
    <property type="nucleotide sequence ID" value="NZ_CAKLPX010000004.1"/>
</dbReference>
<protein>
    <submittedName>
        <fullName evidence="13">Murein DD-endopeptidase MepM</fullName>
        <ecNumber evidence="13">3.4.24.-</ecNumber>
    </submittedName>
</protein>
<dbReference type="Pfam" id="PF19425">
    <property type="entry name" value="Csd3_N2"/>
    <property type="match status" value="1"/>
</dbReference>
<keyword evidence="4" id="KW-0479">Metal-binding</keyword>
<evidence type="ECO:0000256" key="3">
    <source>
        <dbReference type="ARBA" id="ARBA00022670"/>
    </source>
</evidence>
<dbReference type="GO" id="GO:0016787">
    <property type="term" value="F:hydrolase activity"/>
    <property type="evidence" value="ECO:0007669"/>
    <property type="project" value="UniProtKB-KW"/>
</dbReference>
<dbReference type="Pfam" id="PF01551">
    <property type="entry name" value="Peptidase_M23"/>
    <property type="match status" value="1"/>
</dbReference>
<feature type="domain" description="Opacity-associated protein A LysM-like" evidence="11">
    <location>
        <begin position="92"/>
        <end position="172"/>
    </location>
</feature>
<evidence type="ECO:0000256" key="7">
    <source>
        <dbReference type="ARBA" id="ARBA00023049"/>
    </source>
</evidence>
<comment type="subcellular location">
    <subcellularLocation>
        <location evidence="2">Cell envelope</location>
    </subcellularLocation>
</comment>
<dbReference type="InterPro" id="IPR007340">
    <property type="entry name" value="LysM_Opacity-associatedA"/>
</dbReference>